<keyword evidence="3" id="KW-1185">Reference proteome</keyword>
<dbReference type="AlphaFoldDB" id="A0A8H7BTX7"/>
<evidence type="ECO:0000313" key="3">
    <source>
        <dbReference type="Proteomes" id="UP000605846"/>
    </source>
</evidence>
<dbReference type="EMBL" id="JABAYA010000017">
    <property type="protein sequence ID" value="KAF7730314.1"/>
    <property type="molecule type" value="Genomic_DNA"/>
</dbReference>
<sequence>MLFAPSRSLERKQSAHTNDNCVKFDALTNDNSERSSARHGDTCQLLKARLKQNTAELEKLQNLFLSQAPSSVIDGKQQVESLKSEALAYKELAEKHKNELQNSQQQIQATKERISEYERIIIALQQKLEEEETKAATALSNEKEVRAWHDDLWEQNQSLQKTIIEMQEKHAIEVHQNNQLDVHLQESKEEIKTISKHALEQDQRIETLTKKISEMEQHISLLKATIEEKDEIFNENKESWDMLASQWEEKMQQVLEENEMLKQRIASSSWEDRNIEETIDELAAAQKPLKQEDHPSLIASLSQENVGSFHLPTEVEKEDQPLQMTSDYQSKVASWINECEQGLINEVENDQIDPYPSVPNRSAEDNHSALRESSLKVREFEEKRREEEEILAQTRKMIEEEQLEYSKTLAQKEQAAKELQELKRKLTSRIPQMSSRHSSISHIPRNRSSISYTYQSQLTSKLEEKLEMYRKNLETTTNQCHEQQKIVDRLNLHLGFLHQRLSEYQSLLQTREEKYIELVKESQELKEENKRLKVNIDRLSLPSKSTKSSKYSLNGEKVWD</sequence>
<keyword evidence="1" id="KW-0175">Coiled coil</keyword>
<dbReference type="Proteomes" id="UP000605846">
    <property type="component" value="Unassembled WGS sequence"/>
</dbReference>
<organism evidence="2 3">
    <name type="scientific">Apophysomyces ossiformis</name>
    <dbReference type="NCBI Taxonomy" id="679940"/>
    <lineage>
        <taxon>Eukaryota</taxon>
        <taxon>Fungi</taxon>
        <taxon>Fungi incertae sedis</taxon>
        <taxon>Mucoromycota</taxon>
        <taxon>Mucoromycotina</taxon>
        <taxon>Mucoromycetes</taxon>
        <taxon>Mucorales</taxon>
        <taxon>Mucorineae</taxon>
        <taxon>Mucoraceae</taxon>
        <taxon>Apophysomyces</taxon>
    </lineage>
</organism>
<dbReference type="OrthoDB" id="2239932at2759"/>
<evidence type="ECO:0000313" key="2">
    <source>
        <dbReference type="EMBL" id="KAF7730314.1"/>
    </source>
</evidence>
<reference evidence="2" key="1">
    <citation type="submission" date="2020-01" db="EMBL/GenBank/DDBJ databases">
        <title>Genome Sequencing of Three Apophysomyces-Like Fungal Strains Confirms a Novel Fungal Genus in the Mucoromycota with divergent Burkholderia-like Endosymbiotic Bacteria.</title>
        <authorList>
            <person name="Stajich J.E."/>
            <person name="Macias A.M."/>
            <person name="Carter-House D."/>
            <person name="Lovett B."/>
            <person name="Kasson L.R."/>
            <person name="Berry K."/>
            <person name="Grigoriev I."/>
            <person name="Chang Y."/>
            <person name="Spatafora J."/>
            <person name="Kasson M.T."/>
        </authorList>
    </citation>
    <scope>NUCLEOTIDE SEQUENCE</scope>
    <source>
        <strain evidence="2">NRRL A-21654</strain>
    </source>
</reference>
<name>A0A8H7BTX7_9FUNG</name>
<accession>A0A8H7BTX7</accession>
<feature type="coiled-coil region" evidence="1">
    <location>
        <begin position="370"/>
        <end position="429"/>
    </location>
</feature>
<gene>
    <name evidence="2" type="ORF">EC973_002558</name>
</gene>
<proteinExistence type="predicted"/>
<feature type="coiled-coil region" evidence="1">
    <location>
        <begin position="508"/>
        <end position="535"/>
    </location>
</feature>
<evidence type="ECO:0000256" key="1">
    <source>
        <dbReference type="SAM" id="Coils"/>
    </source>
</evidence>
<protein>
    <submittedName>
        <fullName evidence="2">Uncharacterized protein</fullName>
    </submittedName>
</protein>
<feature type="coiled-coil region" evidence="1">
    <location>
        <begin position="43"/>
        <end position="141"/>
    </location>
</feature>
<feature type="coiled-coil region" evidence="1">
    <location>
        <begin position="198"/>
        <end position="264"/>
    </location>
</feature>
<comment type="caution">
    <text evidence="2">The sequence shown here is derived from an EMBL/GenBank/DDBJ whole genome shotgun (WGS) entry which is preliminary data.</text>
</comment>